<dbReference type="InterPro" id="IPR036388">
    <property type="entry name" value="WH-like_DNA-bd_sf"/>
</dbReference>
<name>A0A2P8CX76_9BACT</name>
<evidence type="ECO:0000256" key="3">
    <source>
        <dbReference type="ARBA" id="ARBA00023163"/>
    </source>
</evidence>
<dbReference type="RefSeq" id="WP_106524826.1">
    <property type="nucleotide sequence ID" value="NZ_PYGD01000011.1"/>
</dbReference>
<dbReference type="Gene3D" id="1.10.10.10">
    <property type="entry name" value="Winged helix-like DNA-binding domain superfamily/Winged helix DNA-binding domain"/>
    <property type="match status" value="1"/>
</dbReference>
<dbReference type="OrthoDB" id="2619345at2"/>
<dbReference type="EMBL" id="PYGD01000011">
    <property type="protein sequence ID" value="PSK89583.1"/>
    <property type="molecule type" value="Genomic_DNA"/>
</dbReference>
<dbReference type="PROSITE" id="PS51118">
    <property type="entry name" value="HTH_HXLR"/>
    <property type="match status" value="1"/>
</dbReference>
<dbReference type="Proteomes" id="UP000240572">
    <property type="component" value="Unassembled WGS sequence"/>
</dbReference>
<evidence type="ECO:0000256" key="1">
    <source>
        <dbReference type="ARBA" id="ARBA00023015"/>
    </source>
</evidence>
<evidence type="ECO:0000256" key="2">
    <source>
        <dbReference type="ARBA" id="ARBA00023125"/>
    </source>
</evidence>
<evidence type="ECO:0000259" key="4">
    <source>
        <dbReference type="PROSITE" id="PS51118"/>
    </source>
</evidence>
<protein>
    <submittedName>
        <fullName evidence="5">HxlR family transcriptional regulator</fullName>
    </submittedName>
</protein>
<evidence type="ECO:0000313" key="5">
    <source>
        <dbReference type="EMBL" id="PSK89583.1"/>
    </source>
</evidence>
<feature type="domain" description="HTH hxlR-type" evidence="4">
    <location>
        <begin position="9"/>
        <end position="112"/>
    </location>
</feature>
<evidence type="ECO:0000313" key="6">
    <source>
        <dbReference type="Proteomes" id="UP000240572"/>
    </source>
</evidence>
<dbReference type="GO" id="GO:0003677">
    <property type="term" value="F:DNA binding"/>
    <property type="evidence" value="ECO:0007669"/>
    <property type="project" value="UniProtKB-KW"/>
</dbReference>
<accession>A0A2P8CX76</accession>
<proteinExistence type="predicted"/>
<dbReference type="SUPFAM" id="SSF46785">
    <property type="entry name" value="Winged helix' DNA-binding domain"/>
    <property type="match status" value="1"/>
</dbReference>
<reference evidence="5 6" key="1">
    <citation type="submission" date="2018-03" db="EMBL/GenBank/DDBJ databases">
        <title>Genomic Encyclopedia of Type Strains, Phase III (KMG-III): the genomes of soil and plant-associated and newly described type strains.</title>
        <authorList>
            <person name="Whitman W."/>
        </authorList>
    </citation>
    <scope>NUCLEOTIDE SEQUENCE [LARGE SCALE GENOMIC DNA]</scope>
    <source>
        <strain evidence="5 6">CGMCC 1.12700</strain>
    </source>
</reference>
<keyword evidence="1" id="KW-0805">Transcription regulation</keyword>
<dbReference type="InterPro" id="IPR002577">
    <property type="entry name" value="HTH_HxlR"/>
</dbReference>
<organism evidence="5 6">
    <name type="scientific">Taibaiella chishuiensis</name>
    <dbReference type="NCBI Taxonomy" id="1434707"/>
    <lineage>
        <taxon>Bacteria</taxon>
        <taxon>Pseudomonadati</taxon>
        <taxon>Bacteroidota</taxon>
        <taxon>Chitinophagia</taxon>
        <taxon>Chitinophagales</taxon>
        <taxon>Chitinophagaceae</taxon>
        <taxon>Taibaiella</taxon>
    </lineage>
</organism>
<keyword evidence="6" id="KW-1185">Reference proteome</keyword>
<keyword evidence="3" id="KW-0804">Transcription</keyword>
<keyword evidence="2" id="KW-0238">DNA-binding</keyword>
<dbReference type="AlphaFoldDB" id="A0A2P8CX76"/>
<sequence length="124" mass="14304">MCATSREECNNSVNAVRDALYVLNGKWKLLVIVVLSDGPKRFKEIERAIEGITPKVLSKELRDLELNEFVERKVYDAVPVQISYELTPYSDSLKEIIGALRVWGEQHKKYLLKKHKQQRAAMQS</sequence>
<dbReference type="Pfam" id="PF01638">
    <property type="entry name" value="HxlR"/>
    <property type="match status" value="1"/>
</dbReference>
<comment type="caution">
    <text evidence="5">The sequence shown here is derived from an EMBL/GenBank/DDBJ whole genome shotgun (WGS) entry which is preliminary data.</text>
</comment>
<dbReference type="InterPro" id="IPR036390">
    <property type="entry name" value="WH_DNA-bd_sf"/>
</dbReference>
<gene>
    <name evidence="5" type="ORF">B0I18_111141</name>
</gene>
<dbReference type="PANTHER" id="PTHR33204">
    <property type="entry name" value="TRANSCRIPTIONAL REGULATOR, MARR FAMILY"/>
    <property type="match status" value="1"/>
</dbReference>